<dbReference type="SUPFAM" id="SSF52821">
    <property type="entry name" value="Rhodanese/Cell cycle control phosphatase"/>
    <property type="match status" value="1"/>
</dbReference>
<keyword evidence="3" id="KW-1185">Reference proteome</keyword>
<dbReference type="PROSITE" id="PS50206">
    <property type="entry name" value="RHODANESE_3"/>
    <property type="match status" value="1"/>
</dbReference>
<dbReference type="InterPro" id="IPR036873">
    <property type="entry name" value="Rhodanese-like_dom_sf"/>
</dbReference>
<feature type="domain" description="Rhodanese" evidence="1">
    <location>
        <begin position="92"/>
        <end position="205"/>
    </location>
</feature>
<dbReference type="Pfam" id="PF00581">
    <property type="entry name" value="Rhodanese"/>
    <property type="match status" value="1"/>
</dbReference>
<dbReference type="Gene3D" id="3.40.250.10">
    <property type="entry name" value="Rhodanese-like domain"/>
    <property type="match status" value="1"/>
</dbReference>
<protein>
    <submittedName>
        <fullName evidence="2">G12360 protein</fullName>
    </submittedName>
</protein>
<reference evidence="2 3" key="1">
    <citation type="submission" date="2024-06" db="EMBL/GenBank/DDBJ databases">
        <authorList>
            <person name="Kraege A."/>
            <person name="Thomma B."/>
        </authorList>
    </citation>
    <scope>NUCLEOTIDE SEQUENCE [LARGE SCALE GENOMIC DNA]</scope>
</reference>
<evidence type="ECO:0000313" key="3">
    <source>
        <dbReference type="Proteomes" id="UP001497392"/>
    </source>
</evidence>
<dbReference type="Proteomes" id="UP001497392">
    <property type="component" value="Unassembled WGS sequence"/>
</dbReference>
<comment type="caution">
    <text evidence="2">The sequence shown here is derived from an EMBL/GenBank/DDBJ whole genome shotgun (WGS) entry which is preliminary data.</text>
</comment>
<gene>
    <name evidence="2" type="primary">g12360</name>
    <name evidence="2" type="ORF">VP750_LOCUS11004</name>
</gene>
<dbReference type="EMBL" id="CAXHTA020000019">
    <property type="protein sequence ID" value="CAL5229098.1"/>
    <property type="molecule type" value="Genomic_DNA"/>
</dbReference>
<dbReference type="PANTHER" id="PTHR44542:SF14">
    <property type="entry name" value="PROTEIN HIGH ARSENIC CONTENT 1, MITOCHONDRIAL-RELATED"/>
    <property type="match status" value="1"/>
</dbReference>
<organism evidence="2 3">
    <name type="scientific">Coccomyxa viridis</name>
    <dbReference type="NCBI Taxonomy" id="1274662"/>
    <lineage>
        <taxon>Eukaryota</taxon>
        <taxon>Viridiplantae</taxon>
        <taxon>Chlorophyta</taxon>
        <taxon>core chlorophytes</taxon>
        <taxon>Trebouxiophyceae</taxon>
        <taxon>Trebouxiophyceae incertae sedis</taxon>
        <taxon>Coccomyxaceae</taxon>
        <taxon>Coccomyxa</taxon>
    </lineage>
</organism>
<sequence>MSAALKGSIAAGQGARFSGAHVLPRKAFSGQAVSMSLPRKQLSRRGALVVRAFEDEEEEPREWPYPKYVQEVRESFPEKAVANVEEARVLYSSEGYTYLDVRPKLENEEVGRVRNSVNIPMVNLRRVWDPEQKKKVLQKEDNEHFIDQVLKRFPDKDATILVACSNGKKYSLDALGALDEEGYTHIVGLKGGYNAWFRVFDNKLNRRRWGEYAENYTHGADSCGIHASGAGFERSDRIESWSPTPLEFEEI</sequence>
<dbReference type="CDD" id="cd00158">
    <property type="entry name" value="RHOD"/>
    <property type="match status" value="1"/>
</dbReference>
<dbReference type="InterPro" id="IPR044684">
    <property type="entry name" value="STR17/STR18/HARC1-like"/>
</dbReference>
<dbReference type="PANTHER" id="PTHR44542">
    <property type="entry name" value="THIOSULFATE SULFURTRANSFERASE 18"/>
    <property type="match status" value="1"/>
</dbReference>
<name>A0ABP1GEF1_9CHLO</name>
<dbReference type="SMART" id="SM00450">
    <property type="entry name" value="RHOD"/>
    <property type="match status" value="1"/>
</dbReference>
<dbReference type="InterPro" id="IPR001763">
    <property type="entry name" value="Rhodanese-like_dom"/>
</dbReference>
<proteinExistence type="predicted"/>
<evidence type="ECO:0000313" key="2">
    <source>
        <dbReference type="EMBL" id="CAL5229098.1"/>
    </source>
</evidence>
<evidence type="ECO:0000259" key="1">
    <source>
        <dbReference type="PROSITE" id="PS50206"/>
    </source>
</evidence>
<accession>A0ABP1GEF1</accession>